<feature type="non-terminal residue" evidence="1">
    <location>
        <position position="1"/>
    </location>
</feature>
<dbReference type="AlphaFoldDB" id="X1D855"/>
<reference evidence="1" key="1">
    <citation type="journal article" date="2014" name="Front. Microbiol.">
        <title>High frequency of phylogenetically diverse reductive dehalogenase-homologous genes in deep subseafloor sedimentary metagenomes.</title>
        <authorList>
            <person name="Kawai M."/>
            <person name="Futagami T."/>
            <person name="Toyoda A."/>
            <person name="Takaki Y."/>
            <person name="Nishi S."/>
            <person name="Hori S."/>
            <person name="Arai W."/>
            <person name="Tsubouchi T."/>
            <person name="Morono Y."/>
            <person name="Uchiyama I."/>
            <person name="Ito T."/>
            <person name="Fujiyama A."/>
            <person name="Inagaki F."/>
            <person name="Takami H."/>
        </authorList>
    </citation>
    <scope>NUCLEOTIDE SEQUENCE</scope>
    <source>
        <strain evidence="1">Expedition CK06-06</strain>
    </source>
</reference>
<accession>X1D855</accession>
<comment type="caution">
    <text evidence="1">The sequence shown here is derived from an EMBL/GenBank/DDBJ whole genome shotgun (WGS) entry which is preliminary data.</text>
</comment>
<evidence type="ECO:0000313" key="1">
    <source>
        <dbReference type="EMBL" id="GAG92616.1"/>
    </source>
</evidence>
<gene>
    <name evidence="1" type="ORF">S01H4_42653</name>
</gene>
<organism evidence="1">
    <name type="scientific">marine sediment metagenome</name>
    <dbReference type="NCBI Taxonomy" id="412755"/>
    <lineage>
        <taxon>unclassified sequences</taxon>
        <taxon>metagenomes</taxon>
        <taxon>ecological metagenomes</taxon>
    </lineage>
</organism>
<name>X1D855_9ZZZZ</name>
<proteinExistence type="predicted"/>
<dbReference type="EMBL" id="BART01023445">
    <property type="protein sequence ID" value="GAG92616.1"/>
    <property type="molecule type" value="Genomic_DNA"/>
</dbReference>
<sequence>LGTIWEHYECGYFPLSMHIRYVDGKPLYFTQEFREKKRAASKYPVSIQDKILAEYKEMYGEGGLICDSRLKKVKECGGQMIAKTNWFYGYSSFSLESALKVNGMDELMDGDFSLMDVDFGQRLAMAEHENIFLLDIKLLVIEHCHDSLSSRVFGNVQDIGTIKCNYAILELNKRKKRCKANQTLLDAEDLDYIKKETLGPACSWRPHLYMDDCEGPMFKLWAENQPIFDLREERRLE</sequence>
<protein>
    <submittedName>
        <fullName evidence="1">Uncharacterized protein</fullName>
    </submittedName>
</protein>